<dbReference type="Pfam" id="PF02223">
    <property type="entry name" value="Thymidylate_kin"/>
    <property type="match status" value="1"/>
</dbReference>
<keyword evidence="5" id="KW-0545">Nucleotide biosynthesis</keyword>
<accession>A0A8S5RRS1</accession>
<dbReference type="EMBL" id="BK057792">
    <property type="protein sequence ID" value="DAE91949.1"/>
    <property type="molecule type" value="Genomic_DNA"/>
</dbReference>
<dbReference type="GO" id="GO:0006227">
    <property type="term" value="P:dUDP biosynthetic process"/>
    <property type="evidence" value="ECO:0007669"/>
    <property type="project" value="TreeGrafter"/>
</dbReference>
<dbReference type="PANTHER" id="PTHR10344">
    <property type="entry name" value="THYMIDYLATE KINASE"/>
    <property type="match status" value="1"/>
</dbReference>
<dbReference type="SUPFAM" id="SSF52540">
    <property type="entry name" value="P-loop containing nucleoside triphosphate hydrolases"/>
    <property type="match status" value="1"/>
</dbReference>
<evidence type="ECO:0000313" key="11">
    <source>
        <dbReference type="EMBL" id="DAE91949.1"/>
    </source>
</evidence>
<dbReference type="InterPro" id="IPR039430">
    <property type="entry name" value="Thymidylate_kin-like_dom"/>
</dbReference>
<evidence type="ECO:0000256" key="9">
    <source>
        <dbReference type="ARBA" id="ARBA00048743"/>
    </source>
</evidence>
<keyword evidence="4" id="KW-0808">Transferase</keyword>
<feature type="domain" description="Thymidylate kinase-like" evidence="10">
    <location>
        <begin position="5"/>
        <end position="189"/>
    </location>
</feature>
<dbReference type="PANTHER" id="PTHR10344:SF4">
    <property type="entry name" value="UMP-CMP KINASE 2, MITOCHONDRIAL"/>
    <property type="match status" value="1"/>
</dbReference>
<dbReference type="EC" id="2.7.4.9" evidence="3"/>
<dbReference type="CDD" id="cd01672">
    <property type="entry name" value="TMPK"/>
    <property type="match status" value="1"/>
</dbReference>
<evidence type="ECO:0000256" key="5">
    <source>
        <dbReference type="ARBA" id="ARBA00022727"/>
    </source>
</evidence>
<keyword evidence="8" id="KW-0067">ATP-binding</keyword>
<organism evidence="11">
    <name type="scientific">Podoviridae sp. ctXdu7</name>
    <dbReference type="NCBI Taxonomy" id="2827618"/>
    <lineage>
        <taxon>Viruses</taxon>
        <taxon>Duplodnaviria</taxon>
        <taxon>Heunggongvirae</taxon>
        <taxon>Uroviricota</taxon>
        <taxon>Caudoviricetes</taxon>
    </lineage>
</organism>
<dbReference type="HAMAP" id="MF_00165">
    <property type="entry name" value="Thymidylate_kinase"/>
    <property type="match status" value="1"/>
</dbReference>
<dbReference type="NCBIfam" id="TIGR00041">
    <property type="entry name" value="DTMP_kinase"/>
    <property type="match status" value="1"/>
</dbReference>
<evidence type="ECO:0000256" key="6">
    <source>
        <dbReference type="ARBA" id="ARBA00022741"/>
    </source>
</evidence>
<dbReference type="PROSITE" id="PS01331">
    <property type="entry name" value="THYMIDYLATE_KINASE"/>
    <property type="match status" value="1"/>
</dbReference>
<dbReference type="InterPro" id="IPR018094">
    <property type="entry name" value="Thymidylate_kinase"/>
</dbReference>
<dbReference type="GO" id="GO:0004798">
    <property type="term" value="F:dTMP kinase activity"/>
    <property type="evidence" value="ECO:0007669"/>
    <property type="project" value="UniProtKB-EC"/>
</dbReference>
<dbReference type="Gene3D" id="3.40.50.300">
    <property type="entry name" value="P-loop containing nucleotide triphosphate hydrolases"/>
    <property type="match status" value="1"/>
</dbReference>
<comment type="similarity">
    <text evidence="2">Belongs to the thymidylate kinase family.</text>
</comment>
<sequence>MLITFEGIDGSGKSTLIKQVGEYLKSKNLNTLITYEPYDEDIRNLIKSGKYLPKAELALFTADRVQHIENIILPALKDNMIVLCDRFIDSTIAYQFGGNGISPDIIKAMYKLLNYPIYPERTYYLDIPISEAMFRISKRYSKEYDKYDCQSYEFYQNIQIGYKQAIREDPSRFCTVDANRSINKILSDIILDLDRVLIRNNYV</sequence>
<keyword evidence="6" id="KW-0547">Nucleotide-binding</keyword>
<evidence type="ECO:0000256" key="7">
    <source>
        <dbReference type="ARBA" id="ARBA00022777"/>
    </source>
</evidence>
<comment type="catalytic activity">
    <reaction evidence="9">
        <text>dTMP + ATP = dTDP + ADP</text>
        <dbReference type="Rhea" id="RHEA:13517"/>
        <dbReference type="ChEBI" id="CHEBI:30616"/>
        <dbReference type="ChEBI" id="CHEBI:58369"/>
        <dbReference type="ChEBI" id="CHEBI:63528"/>
        <dbReference type="ChEBI" id="CHEBI:456216"/>
        <dbReference type="EC" id="2.7.4.9"/>
    </reaction>
</comment>
<evidence type="ECO:0000256" key="8">
    <source>
        <dbReference type="ARBA" id="ARBA00022840"/>
    </source>
</evidence>
<evidence type="ECO:0000256" key="1">
    <source>
        <dbReference type="ARBA" id="ARBA00004992"/>
    </source>
</evidence>
<reference evidence="11" key="1">
    <citation type="journal article" date="2021" name="Proc. Natl. Acad. Sci. U.S.A.">
        <title>A Catalog of Tens of Thousands of Viruses from Human Metagenomes Reveals Hidden Associations with Chronic Diseases.</title>
        <authorList>
            <person name="Tisza M.J."/>
            <person name="Buck C.B."/>
        </authorList>
    </citation>
    <scope>NUCLEOTIDE SEQUENCE</scope>
    <source>
        <strain evidence="11">CtXdu7</strain>
    </source>
</reference>
<name>A0A8S5RRS1_9CAUD</name>
<evidence type="ECO:0000256" key="4">
    <source>
        <dbReference type="ARBA" id="ARBA00022679"/>
    </source>
</evidence>
<proteinExistence type="inferred from homology"/>
<evidence type="ECO:0000256" key="2">
    <source>
        <dbReference type="ARBA" id="ARBA00009776"/>
    </source>
</evidence>
<evidence type="ECO:0000259" key="10">
    <source>
        <dbReference type="Pfam" id="PF02223"/>
    </source>
</evidence>
<dbReference type="InterPro" id="IPR027417">
    <property type="entry name" value="P-loop_NTPase"/>
</dbReference>
<dbReference type="GO" id="GO:0006235">
    <property type="term" value="P:dTTP biosynthetic process"/>
    <property type="evidence" value="ECO:0007669"/>
    <property type="project" value="TreeGrafter"/>
</dbReference>
<comment type="pathway">
    <text evidence="1">Pyrimidine metabolism; dTTP biosynthesis.</text>
</comment>
<keyword evidence="7 11" id="KW-0418">Kinase</keyword>
<evidence type="ECO:0000256" key="3">
    <source>
        <dbReference type="ARBA" id="ARBA00012980"/>
    </source>
</evidence>
<dbReference type="GO" id="GO:0005524">
    <property type="term" value="F:ATP binding"/>
    <property type="evidence" value="ECO:0007669"/>
    <property type="project" value="UniProtKB-KW"/>
</dbReference>
<protein>
    <recommendedName>
        <fullName evidence="3">dTMP kinase</fullName>
        <ecNumber evidence="3">2.7.4.9</ecNumber>
    </recommendedName>
</protein>
<dbReference type="InterPro" id="IPR018095">
    <property type="entry name" value="Thymidylate_kin_CS"/>
</dbReference>
<dbReference type="GO" id="GO:0006233">
    <property type="term" value="P:dTDP biosynthetic process"/>
    <property type="evidence" value="ECO:0007669"/>
    <property type="project" value="InterPro"/>
</dbReference>